<evidence type="ECO:0000256" key="1">
    <source>
        <dbReference type="SAM" id="MobiDB-lite"/>
    </source>
</evidence>
<feature type="region of interest" description="Disordered" evidence="1">
    <location>
        <begin position="158"/>
        <end position="182"/>
    </location>
</feature>
<keyword evidence="4" id="KW-1185">Reference proteome</keyword>
<dbReference type="CDD" id="cd09972">
    <property type="entry name" value="LOTUS_TDRD_OSKAR"/>
    <property type="match status" value="1"/>
</dbReference>
<dbReference type="AlphaFoldDB" id="A0A7R8YWA0"/>
<dbReference type="Pfam" id="PF12872">
    <property type="entry name" value="OST-HTH"/>
    <property type="match status" value="1"/>
</dbReference>
<evidence type="ECO:0000313" key="4">
    <source>
        <dbReference type="Proteomes" id="UP000594454"/>
    </source>
</evidence>
<feature type="domain" description="HTH OST-type" evidence="2">
    <location>
        <begin position="18"/>
        <end position="77"/>
    </location>
</feature>
<dbReference type="EMBL" id="LR899012">
    <property type="protein sequence ID" value="CAD7087693.1"/>
    <property type="molecule type" value="Genomic_DNA"/>
</dbReference>
<dbReference type="OrthoDB" id="341421at2759"/>
<gene>
    <name evidence="3" type="ORF">HERILL_LOCUS10380</name>
</gene>
<dbReference type="InterPro" id="IPR025605">
    <property type="entry name" value="OST-HTH/LOTUS_dom"/>
</dbReference>
<accession>A0A7R8YWA0</accession>
<dbReference type="InParanoid" id="A0A7R8YWA0"/>
<dbReference type="Proteomes" id="UP000594454">
    <property type="component" value="Chromosome 4"/>
</dbReference>
<proteinExistence type="predicted"/>
<evidence type="ECO:0000313" key="3">
    <source>
        <dbReference type="EMBL" id="CAD7087693.1"/>
    </source>
</evidence>
<organism evidence="3 4">
    <name type="scientific">Hermetia illucens</name>
    <name type="common">Black soldier fly</name>
    <dbReference type="NCBI Taxonomy" id="343691"/>
    <lineage>
        <taxon>Eukaryota</taxon>
        <taxon>Metazoa</taxon>
        <taxon>Ecdysozoa</taxon>
        <taxon>Arthropoda</taxon>
        <taxon>Hexapoda</taxon>
        <taxon>Insecta</taxon>
        <taxon>Pterygota</taxon>
        <taxon>Neoptera</taxon>
        <taxon>Endopterygota</taxon>
        <taxon>Diptera</taxon>
        <taxon>Brachycera</taxon>
        <taxon>Stratiomyomorpha</taxon>
        <taxon>Stratiomyidae</taxon>
        <taxon>Hermetiinae</taxon>
        <taxon>Hermetia</taxon>
    </lineage>
</organism>
<sequence length="354" mass="40290">MSRNSDNSTPSFTGIEDLIASLRALAISRKCPATLQDILLDYEEFEGHPLQVGMYGFESVEQFLESTGEFVLTAKQGETYVIPRHHESTAHIAHMVKKQKKSKRRSCKIYTTSIHLTTSRSSRKRRRKRAAREELITPQTTPDISFQDDYPSEKRFVRSVTPPPPAWTAEPQPQEDIPWEPDSSNLPNSTYLTFLQSFPEQIHSYNDVELAIALEIYCSFQGIPAPSYNVYTLPSAEGFFCAVIVEQSCFSTEPCSFPTPLQAKIECAYLALKSIHAKAMLRLWPVRRRSRKKLAGMIYEELRQHFEGVTCQFTMNAMFCSTKKIFLFLPYCEAFILLTPSKAYVMAHADSSGH</sequence>
<evidence type="ECO:0000259" key="2">
    <source>
        <dbReference type="Pfam" id="PF12872"/>
    </source>
</evidence>
<reference evidence="3 4" key="1">
    <citation type="submission" date="2020-11" db="EMBL/GenBank/DDBJ databases">
        <authorList>
            <person name="Wallbank WR R."/>
            <person name="Pardo Diaz C."/>
            <person name="Kozak K."/>
            <person name="Martin S."/>
            <person name="Jiggins C."/>
            <person name="Moest M."/>
            <person name="Warren A I."/>
            <person name="Generalovic N T."/>
            <person name="Byers J.R.P. K."/>
            <person name="Montejo-Kovacevich G."/>
            <person name="Yen C E."/>
        </authorList>
    </citation>
    <scope>NUCLEOTIDE SEQUENCE [LARGE SCALE GENOMIC DNA]</scope>
</reference>
<protein>
    <recommendedName>
        <fullName evidence="2">HTH OST-type domain-containing protein</fullName>
    </recommendedName>
</protein>
<dbReference type="Gene3D" id="3.30.420.610">
    <property type="entry name" value="LOTUS domain-like"/>
    <property type="match status" value="1"/>
</dbReference>
<name>A0A7R8YWA0_HERIL</name>
<dbReference type="InterPro" id="IPR041966">
    <property type="entry name" value="LOTUS-like"/>
</dbReference>